<feature type="transmembrane region" description="Helical" evidence="1">
    <location>
        <begin position="16"/>
        <end position="38"/>
    </location>
</feature>
<feature type="transmembrane region" description="Helical" evidence="1">
    <location>
        <begin position="45"/>
        <end position="70"/>
    </location>
</feature>
<dbReference type="STRING" id="2045.KR76_05625"/>
<gene>
    <name evidence="3" type="ORF">F9L07_27435</name>
    <name evidence="2" type="ORF">KR76_05625</name>
</gene>
<dbReference type="Proteomes" id="UP000030300">
    <property type="component" value="Chromosome"/>
</dbReference>
<keyword evidence="1" id="KW-0472">Membrane</keyword>
<dbReference type="GeneID" id="96608423"/>
<keyword evidence="1" id="KW-1133">Transmembrane helix</keyword>
<protein>
    <submittedName>
        <fullName evidence="2">Uncharacterized protein</fullName>
    </submittedName>
</protein>
<dbReference type="EMBL" id="CP009896">
    <property type="protein sequence ID" value="AIY16364.1"/>
    <property type="molecule type" value="Genomic_DNA"/>
</dbReference>
<evidence type="ECO:0000313" key="5">
    <source>
        <dbReference type="Proteomes" id="UP000449906"/>
    </source>
</evidence>
<name>A0A0A1DGD7_NOCSI</name>
<reference evidence="3 5" key="2">
    <citation type="submission" date="2019-09" db="EMBL/GenBank/DDBJ databases">
        <title>Pimelobacter sp. isolated from Paulinella.</title>
        <authorList>
            <person name="Jeong S.E."/>
        </authorList>
    </citation>
    <scope>NUCLEOTIDE SEQUENCE [LARGE SCALE GENOMIC DNA]</scope>
    <source>
        <strain evidence="3 5">Pch-N</strain>
    </source>
</reference>
<evidence type="ECO:0000256" key="1">
    <source>
        <dbReference type="SAM" id="Phobius"/>
    </source>
</evidence>
<dbReference type="AlphaFoldDB" id="A0A0A1DGD7"/>
<accession>A0A0A1DGD7</accession>
<organism evidence="2 4">
    <name type="scientific">Nocardioides simplex</name>
    <name type="common">Arthrobacter simplex</name>
    <dbReference type="NCBI Taxonomy" id="2045"/>
    <lineage>
        <taxon>Bacteria</taxon>
        <taxon>Bacillati</taxon>
        <taxon>Actinomycetota</taxon>
        <taxon>Actinomycetes</taxon>
        <taxon>Propionibacteriales</taxon>
        <taxon>Nocardioidaceae</taxon>
        <taxon>Pimelobacter</taxon>
    </lineage>
</organism>
<evidence type="ECO:0000313" key="3">
    <source>
        <dbReference type="EMBL" id="KAB2807221.1"/>
    </source>
</evidence>
<evidence type="ECO:0000313" key="4">
    <source>
        <dbReference type="Proteomes" id="UP000030300"/>
    </source>
</evidence>
<proteinExistence type="predicted"/>
<feature type="transmembrane region" description="Helical" evidence="1">
    <location>
        <begin position="107"/>
        <end position="124"/>
    </location>
</feature>
<dbReference type="KEGG" id="psim:KR76_05625"/>
<reference evidence="2 4" key="1">
    <citation type="journal article" date="2015" name="Genome Announc.">
        <title>Complete Genome Sequence of Steroid-Transforming Nocardioides simplex VKM Ac-2033D.</title>
        <authorList>
            <person name="Shtratnikova V.Y."/>
            <person name="Schelkunov M.I."/>
            <person name="Pekov Y.A."/>
            <person name="Fokina V.V."/>
            <person name="Logacheva M.D."/>
            <person name="Sokolov S.L."/>
            <person name="Bragin E.Y."/>
            <person name="Ashapkin V.V."/>
            <person name="Donova M.V."/>
        </authorList>
    </citation>
    <scope>NUCLEOTIDE SEQUENCE [LARGE SCALE GENOMIC DNA]</scope>
    <source>
        <strain evidence="2 4">VKM Ac-2033D</strain>
    </source>
</reference>
<dbReference type="RefSeq" id="WP_038677155.1">
    <property type="nucleotide sequence ID" value="NZ_BJMC01000002.1"/>
</dbReference>
<dbReference type="HOGENOM" id="CLU_1957300_0_0_11"/>
<keyword evidence="4" id="KW-1185">Reference proteome</keyword>
<dbReference type="EMBL" id="WBVM01000006">
    <property type="protein sequence ID" value="KAB2807221.1"/>
    <property type="molecule type" value="Genomic_DNA"/>
</dbReference>
<dbReference type="Proteomes" id="UP000449906">
    <property type="component" value="Unassembled WGS sequence"/>
</dbReference>
<keyword evidence="1" id="KW-0812">Transmembrane</keyword>
<evidence type="ECO:0000313" key="2">
    <source>
        <dbReference type="EMBL" id="AIY16364.1"/>
    </source>
</evidence>
<sequence>MPDTASPGFVARHNQVVGSVLSIVALLAAVGMGAGLMFGTETRGVSAILTVLTVAGGTFTLLLLGIGATLRALTPSEQWEREEDDWRRGMGLPALADAPPPANHRRVALYAVLAVLVGLTLSVVPDIL</sequence>